<comment type="subunit">
    <text evidence="6">Component of the lipopolysaccharide transport and assembly complex. Interacts with LptD.</text>
</comment>
<evidence type="ECO:0000256" key="4">
    <source>
        <dbReference type="ARBA" id="ARBA00023237"/>
    </source>
</evidence>
<dbReference type="EMBL" id="QPJK01000012">
    <property type="protein sequence ID" value="RCW65749.1"/>
    <property type="molecule type" value="Genomic_DNA"/>
</dbReference>
<protein>
    <recommendedName>
        <fullName evidence="6">LPS-assembly lipoprotein LptE</fullName>
    </recommendedName>
</protein>
<dbReference type="HAMAP" id="MF_01186">
    <property type="entry name" value="LPS_assembly_LptE"/>
    <property type="match status" value="1"/>
</dbReference>
<dbReference type="GO" id="GO:0009279">
    <property type="term" value="C:cell outer membrane"/>
    <property type="evidence" value="ECO:0007669"/>
    <property type="project" value="UniProtKB-SubCell"/>
</dbReference>
<dbReference type="GO" id="GO:1990351">
    <property type="term" value="C:transporter complex"/>
    <property type="evidence" value="ECO:0007669"/>
    <property type="project" value="TreeGrafter"/>
</dbReference>
<keyword evidence="3 6" id="KW-0564">Palmitate</keyword>
<dbReference type="PROSITE" id="PS51257">
    <property type="entry name" value="PROKAR_LIPOPROTEIN"/>
    <property type="match status" value="1"/>
</dbReference>
<dbReference type="RefSeq" id="WP_114471829.1">
    <property type="nucleotide sequence ID" value="NZ_QPJK01000012.1"/>
</dbReference>
<dbReference type="Gene3D" id="3.30.160.150">
    <property type="entry name" value="Lipoprotein like domain"/>
    <property type="match status" value="1"/>
</dbReference>
<dbReference type="GO" id="GO:0001530">
    <property type="term" value="F:lipopolysaccharide binding"/>
    <property type="evidence" value="ECO:0007669"/>
    <property type="project" value="TreeGrafter"/>
</dbReference>
<evidence type="ECO:0000256" key="5">
    <source>
        <dbReference type="ARBA" id="ARBA00023288"/>
    </source>
</evidence>
<comment type="caution">
    <text evidence="8">The sequence shown here is derived from an EMBL/GenBank/DDBJ whole genome shotgun (WGS) entry which is preliminary data.</text>
</comment>
<gene>
    <name evidence="6" type="primary">lptE</name>
    <name evidence="8" type="ORF">DES41_112200</name>
</gene>
<organism evidence="8 9">
    <name type="scientific">Pseudorhodoferax soli</name>
    <dbReference type="NCBI Taxonomy" id="545864"/>
    <lineage>
        <taxon>Bacteria</taxon>
        <taxon>Pseudomonadati</taxon>
        <taxon>Pseudomonadota</taxon>
        <taxon>Betaproteobacteria</taxon>
        <taxon>Burkholderiales</taxon>
        <taxon>Comamonadaceae</taxon>
    </lineage>
</organism>
<dbReference type="Proteomes" id="UP000252884">
    <property type="component" value="Unassembled WGS sequence"/>
</dbReference>
<reference evidence="8 9" key="1">
    <citation type="submission" date="2018-07" db="EMBL/GenBank/DDBJ databases">
        <title>Genomic Encyclopedia of Type Strains, Phase IV (KMG-IV): sequencing the most valuable type-strain genomes for metagenomic binning, comparative biology and taxonomic classification.</title>
        <authorList>
            <person name="Goeker M."/>
        </authorList>
    </citation>
    <scope>NUCLEOTIDE SEQUENCE [LARGE SCALE GENOMIC DNA]</scope>
    <source>
        <strain evidence="8 9">DSM 21634</strain>
    </source>
</reference>
<comment type="subcellular location">
    <subcellularLocation>
        <location evidence="6">Cell outer membrane</location>
        <topology evidence="6">Lipid-anchor</topology>
    </subcellularLocation>
</comment>
<evidence type="ECO:0000313" key="9">
    <source>
        <dbReference type="Proteomes" id="UP000252884"/>
    </source>
</evidence>
<accession>A0A368XDK8</accession>
<dbReference type="OrthoDB" id="5298094at2"/>
<evidence type="ECO:0000256" key="2">
    <source>
        <dbReference type="ARBA" id="ARBA00023136"/>
    </source>
</evidence>
<feature type="chain" id="PRO_5017058114" description="LPS-assembly lipoprotein LptE" evidence="7">
    <location>
        <begin position="22"/>
        <end position="170"/>
    </location>
</feature>
<evidence type="ECO:0000256" key="7">
    <source>
        <dbReference type="SAM" id="SignalP"/>
    </source>
</evidence>
<proteinExistence type="inferred from homology"/>
<dbReference type="AlphaFoldDB" id="A0A368XDK8"/>
<dbReference type="GO" id="GO:0015920">
    <property type="term" value="P:lipopolysaccharide transport"/>
    <property type="evidence" value="ECO:0007669"/>
    <property type="project" value="TreeGrafter"/>
</dbReference>
<evidence type="ECO:0000256" key="1">
    <source>
        <dbReference type="ARBA" id="ARBA00022729"/>
    </source>
</evidence>
<dbReference type="PROSITE" id="PS51318">
    <property type="entry name" value="TAT"/>
    <property type="match status" value="1"/>
</dbReference>
<keyword evidence="5 6" id="KW-0449">Lipoprotein</keyword>
<dbReference type="Pfam" id="PF04390">
    <property type="entry name" value="LptE"/>
    <property type="match status" value="1"/>
</dbReference>
<keyword evidence="2 6" id="KW-0472">Membrane</keyword>
<sequence>MASRRRFLAHALGSAAALSLAGCGFQLRQAPEFAFKTIYVAMPPSSPMGLELRRNLAGTGRVEVITDPVAGQKADVRLEPTMDQRERVVVGRTSSGEVRELQLRLRFRFRLRNVQGAELIPDTEILQQRELSFNESVILAKDAEEALLYRSMQSDIVQQLLRRLAAVKAI</sequence>
<keyword evidence="1 6" id="KW-0732">Signal</keyword>
<dbReference type="GO" id="GO:0043165">
    <property type="term" value="P:Gram-negative-bacterium-type cell outer membrane assembly"/>
    <property type="evidence" value="ECO:0007669"/>
    <property type="project" value="UniProtKB-UniRule"/>
</dbReference>
<dbReference type="InterPro" id="IPR007485">
    <property type="entry name" value="LPS_assembly_LptE"/>
</dbReference>
<dbReference type="PANTHER" id="PTHR38098">
    <property type="entry name" value="LPS-ASSEMBLY LIPOPROTEIN LPTE"/>
    <property type="match status" value="1"/>
</dbReference>
<dbReference type="PANTHER" id="PTHR38098:SF1">
    <property type="entry name" value="LPS-ASSEMBLY LIPOPROTEIN LPTE"/>
    <property type="match status" value="1"/>
</dbReference>
<comment type="similarity">
    <text evidence="6">Belongs to the LptE lipoprotein family.</text>
</comment>
<dbReference type="InterPro" id="IPR006311">
    <property type="entry name" value="TAT_signal"/>
</dbReference>
<keyword evidence="4 6" id="KW-0998">Cell outer membrane</keyword>
<evidence type="ECO:0000256" key="6">
    <source>
        <dbReference type="HAMAP-Rule" id="MF_01186"/>
    </source>
</evidence>
<evidence type="ECO:0000313" key="8">
    <source>
        <dbReference type="EMBL" id="RCW65749.1"/>
    </source>
</evidence>
<name>A0A368XDK8_9BURK</name>
<keyword evidence="9" id="KW-1185">Reference proteome</keyword>
<comment type="function">
    <text evidence="6">Together with LptD, is involved in the assembly of lipopolysaccharide (LPS) at the surface of the outer membrane. Required for the proper assembly of LptD. Binds LPS and may serve as the LPS recognition site at the outer membrane.</text>
</comment>
<evidence type="ECO:0000256" key="3">
    <source>
        <dbReference type="ARBA" id="ARBA00023139"/>
    </source>
</evidence>
<feature type="signal peptide" evidence="7">
    <location>
        <begin position="1"/>
        <end position="21"/>
    </location>
</feature>